<organism evidence="3 4">
    <name type="scientific">Metarhizium brunneum</name>
    <dbReference type="NCBI Taxonomy" id="500148"/>
    <lineage>
        <taxon>Eukaryota</taxon>
        <taxon>Fungi</taxon>
        <taxon>Dikarya</taxon>
        <taxon>Ascomycota</taxon>
        <taxon>Pezizomycotina</taxon>
        <taxon>Sordariomycetes</taxon>
        <taxon>Hypocreomycetidae</taxon>
        <taxon>Hypocreales</taxon>
        <taxon>Clavicipitaceae</taxon>
        <taxon>Metarhizium</taxon>
    </lineage>
</organism>
<sequence>MHLSIAIIALAIAAPVVIAEELDANDVPPACAVICRPIVSLTNMCDINPNEKYDDDHMGKRQLLDARDADDPDDRIEAECICKNKSFNVPTVMALCASCIAQNGRKTEDINEIMSQCSFSSVSYAPLSTGIVSGIQVQATKPAGGNTPAQTTSAPAATKTSGAGGVGKLANSAMAVVGVVVAVVAAGLL</sequence>
<dbReference type="GeneID" id="26243974"/>
<accession>A0A7D5YSA6</accession>
<gene>
    <name evidence="3" type="primary">CAP22</name>
    <name evidence="3" type="ORF">G6M90_00g032400</name>
</gene>
<feature type="signal peptide" evidence="2">
    <location>
        <begin position="1"/>
        <end position="19"/>
    </location>
</feature>
<dbReference type="KEGG" id="mbrn:26243974"/>
<evidence type="ECO:0000313" key="3">
    <source>
        <dbReference type="EMBL" id="QLI67542.1"/>
    </source>
</evidence>
<protein>
    <submittedName>
        <fullName evidence="3">Protein CAP22</fullName>
    </submittedName>
</protein>
<dbReference type="RefSeq" id="XP_014543173.1">
    <property type="nucleotide sequence ID" value="XM_014687687.1"/>
</dbReference>
<feature type="region of interest" description="Disordered" evidence="1">
    <location>
        <begin position="140"/>
        <end position="161"/>
    </location>
</feature>
<feature type="compositionally biased region" description="Low complexity" evidence="1">
    <location>
        <begin position="147"/>
        <end position="161"/>
    </location>
</feature>
<proteinExistence type="predicted"/>
<dbReference type="AlphaFoldDB" id="A0A7D5YSA6"/>
<keyword evidence="2" id="KW-0732">Signal</keyword>
<feature type="chain" id="PRO_5028832080" evidence="2">
    <location>
        <begin position="20"/>
        <end position="189"/>
    </location>
</feature>
<name>A0A7D5YSA6_9HYPO</name>
<evidence type="ECO:0000313" key="4">
    <source>
        <dbReference type="Proteomes" id="UP000510686"/>
    </source>
</evidence>
<dbReference type="OrthoDB" id="4961454at2759"/>
<reference evidence="3 4" key="1">
    <citation type="submission" date="2020-07" db="EMBL/GenBank/DDBJ databases">
        <title>Telomere length de novo assembly of all 7 chromosomes of the fungus, Metarhizium brunneum, using a novel assembly pipeline.</title>
        <authorList>
            <person name="Saud z."/>
            <person name="Kortsinoglou A."/>
            <person name="Kouvelis V.N."/>
            <person name="Butt T.M."/>
        </authorList>
    </citation>
    <scope>NUCLEOTIDE SEQUENCE [LARGE SCALE GENOMIC DNA]</scope>
    <source>
        <strain evidence="3 4">4556</strain>
    </source>
</reference>
<evidence type="ECO:0000256" key="2">
    <source>
        <dbReference type="SAM" id="SignalP"/>
    </source>
</evidence>
<keyword evidence="4" id="KW-1185">Reference proteome</keyword>
<dbReference type="EMBL" id="CP058933">
    <property type="protein sequence ID" value="QLI67542.1"/>
    <property type="molecule type" value="Genomic_DNA"/>
</dbReference>
<dbReference type="Proteomes" id="UP000510686">
    <property type="component" value="Chromosome 2"/>
</dbReference>
<evidence type="ECO:0000256" key="1">
    <source>
        <dbReference type="SAM" id="MobiDB-lite"/>
    </source>
</evidence>